<feature type="compositionally biased region" description="Acidic residues" evidence="1">
    <location>
        <begin position="51"/>
        <end position="60"/>
    </location>
</feature>
<evidence type="ECO:0000256" key="1">
    <source>
        <dbReference type="SAM" id="MobiDB-lite"/>
    </source>
</evidence>
<dbReference type="HOGENOM" id="CLU_2145365_0_0_1"/>
<sequence length="112" mass="12560">MFLFLKHKSIAEEYRTDAEFIWRLVCGTDPEDADEHLEAYETKASSTINNECDEEDEDGSEVNKKEEVDDAKAQRAEAPSDNNNNNTDDIDGGEQVSSDVRETTLEVGTQKA</sequence>
<protein>
    <submittedName>
        <fullName evidence="2">Uncharacterized protein</fullName>
    </submittedName>
</protein>
<accession>A0A074VFD6</accession>
<dbReference type="RefSeq" id="XP_040874708.1">
    <property type="nucleotide sequence ID" value="XM_041029003.1"/>
</dbReference>
<gene>
    <name evidence="2" type="ORF">M437DRAFT_89256</name>
</gene>
<dbReference type="Proteomes" id="UP000030672">
    <property type="component" value="Unassembled WGS sequence"/>
</dbReference>
<evidence type="ECO:0000313" key="3">
    <source>
        <dbReference type="Proteomes" id="UP000030672"/>
    </source>
</evidence>
<keyword evidence="3" id="KW-1185">Reference proteome</keyword>
<feature type="compositionally biased region" description="Basic and acidic residues" evidence="1">
    <location>
        <begin position="61"/>
        <end position="75"/>
    </location>
</feature>
<dbReference type="AlphaFoldDB" id="A0A074VFD6"/>
<name>A0A074VFD6_AURM1</name>
<dbReference type="EMBL" id="KL584876">
    <property type="protein sequence ID" value="KEQ57684.1"/>
    <property type="molecule type" value="Genomic_DNA"/>
</dbReference>
<proteinExistence type="predicted"/>
<reference evidence="2 3" key="1">
    <citation type="journal article" date="2014" name="BMC Genomics">
        <title>Genome sequencing of four Aureobasidium pullulans varieties: biotechnological potential, stress tolerance, and description of new species.</title>
        <authorList>
            <person name="Gostin Ar C."/>
            <person name="Ohm R.A."/>
            <person name="Kogej T."/>
            <person name="Sonjak S."/>
            <person name="Turk M."/>
            <person name="Zajc J."/>
            <person name="Zalar P."/>
            <person name="Grube M."/>
            <person name="Sun H."/>
            <person name="Han J."/>
            <person name="Sharma A."/>
            <person name="Chiniquy J."/>
            <person name="Ngan C.Y."/>
            <person name="Lipzen A."/>
            <person name="Barry K."/>
            <person name="Grigoriev I.V."/>
            <person name="Gunde-Cimerman N."/>
        </authorList>
    </citation>
    <scope>NUCLEOTIDE SEQUENCE [LARGE SCALE GENOMIC DNA]</scope>
    <source>
        <strain evidence="2 3">CBS 110374</strain>
    </source>
</reference>
<organism evidence="2 3">
    <name type="scientific">Aureobasidium melanogenum (strain CBS 110374)</name>
    <name type="common">Aureobasidium pullulans var. melanogenum</name>
    <dbReference type="NCBI Taxonomy" id="1043003"/>
    <lineage>
        <taxon>Eukaryota</taxon>
        <taxon>Fungi</taxon>
        <taxon>Dikarya</taxon>
        <taxon>Ascomycota</taxon>
        <taxon>Pezizomycotina</taxon>
        <taxon>Dothideomycetes</taxon>
        <taxon>Dothideomycetidae</taxon>
        <taxon>Dothideales</taxon>
        <taxon>Saccotheciaceae</taxon>
        <taxon>Aureobasidium</taxon>
    </lineage>
</organism>
<evidence type="ECO:0000313" key="2">
    <source>
        <dbReference type="EMBL" id="KEQ57684.1"/>
    </source>
</evidence>
<feature type="region of interest" description="Disordered" evidence="1">
    <location>
        <begin position="41"/>
        <end position="112"/>
    </location>
</feature>
<dbReference type="GeneID" id="63922376"/>